<evidence type="ECO:0000313" key="1">
    <source>
        <dbReference type="EMBL" id="TCT22477.1"/>
    </source>
</evidence>
<evidence type="ECO:0000313" key="2">
    <source>
        <dbReference type="Proteomes" id="UP000295414"/>
    </source>
</evidence>
<keyword evidence="2" id="KW-1185">Reference proteome</keyword>
<proteinExistence type="predicted"/>
<gene>
    <name evidence="1" type="ORF">EDC34_10725</name>
</gene>
<name>A0A4R3N2H6_9GAMM</name>
<organism evidence="1 2">
    <name type="scientific">Thermomonas haemolytica</name>
    <dbReference type="NCBI Taxonomy" id="141949"/>
    <lineage>
        <taxon>Bacteria</taxon>
        <taxon>Pseudomonadati</taxon>
        <taxon>Pseudomonadota</taxon>
        <taxon>Gammaproteobacteria</taxon>
        <taxon>Lysobacterales</taxon>
        <taxon>Lysobacteraceae</taxon>
        <taxon>Thermomonas</taxon>
    </lineage>
</organism>
<sequence>MKATVVGLVTPHVLKVIDLARQAETGANVDWHVRDAASRTLQEIGEQFNARELLVAYVKGLQGAVQDARERRAPASYVGALQAALQLALRELPRAS</sequence>
<dbReference type="EMBL" id="SMAP01000007">
    <property type="protein sequence ID" value="TCT22477.1"/>
    <property type="molecule type" value="Genomic_DNA"/>
</dbReference>
<dbReference type="RefSeq" id="WP_114960544.1">
    <property type="nucleotide sequence ID" value="NZ_MSZW01000022.1"/>
</dbReference>
<accession>A0A4R3N2H6</accession>
<comment type="caution">
    <text evidence="1">The sequence shown here is derived from an EMBL/GenBank/DDBJ whole genome shotgun (WGS) entry which is preliminary data.</text>
</comment>
<reference evidence="1 2" key="1">
    <citation type="submission" date="2019-03" db="EMBL/GenBank/DDBJ databases">
        <title>Genomic Encyclopedia of Type Strains, Phase IV (KMG-IV): sequencing the most valuable type-strain genomes for metagenomic binning, comparative biology and taxonomic classification.</title>
        <authorList>
            <person name="Goeker M."/>
        </authorList>
    </citation>
    <scope>NUCLEOTIDE SEQUENCE [LARGE SCALE GENOMIC DNA]</scope>
    <source>
        <strain evidence="1 2">DSM 13605</strain>
    </source>
</reference>
<protein>
    <submittedName>
        <fullName evidence="1">Uncharacterized protein</fullName>
    </submittedName>
</protein>
<dbReference type="Proteomes" id="UP000295414">
    <property type="component" value="Unassembled WGS sequence"/>
</dbReference>
<dbReference type="AlphaFoldDB" id="A0A4R3N2H6"/>
<dbReference type="OrthoDB" id="6025318at2"/>